<dbReference type="OrthoDB" id="4510652at2759"/>
<dbReference type="RefSeq" id="XP_040663227.1">
    <property type="nucleotide sequence ID" value="XM_040808101.1"/>
</dbReference>
<accession>A0A1L9P7R8</accession>
<reference evidence="2" key="1">
    <citation type="journal article" date="2017" name="Genome Biol.">
        <title>Comparative genomics reveals high biological diversity and specific adaptations in the industrially and medically important fungal genus Aspergillus.</title>
        <authorList>
            <person name="de Vries R.P."/>
            <person name="Riley R."/>
            <person name="Wiebenga A."/>
            <person name="Aguilar-Osorio G."/>
            <person name="Amillis S."/>
            <person name="Uchima C.A."/>
            <person name="Anderluh G."/>
            <person name="Asadollahi M."/>
            <person name="Askin M."/>
            <person name="Barry K."/>
            <person name="Battaglia E."/>
            <person name="Bayram O."/>
            <person name="Benocci T."/>
            <person name="Braus-Stromeyer S.A."/>
            <person name="Caldana C."/>
            <person name="Canovas D."/>
            <person name="Cerqueira G.C."/>
            <person name="Chen F."/>
            <person name="Chen W."/>
            <person name="Choi C."/>
            <person name="Clum A."/>
            <person name="Dos Santos R.A."/>
            <person name="Damasio A.R."/>
            <person name="Diallinas G."/>
            <person name="Emri T."/>
            <person name="Fekete E."/>
            <person name="Flipphi M."/>
            <person name="Freyberg S."/>
            <person name="Gallo A."/>
            <person name="Gournas C."/>
            <person name="Habgood R."/>
            <person name="Hainaut M."/>
            <person name="Harispe M.L."/>
            <person name="Henrissat B."/>
            <person name="Hilden K.S."/>
            <person name="Hope R."/>
            <person name="Hossain A."/>
            <person name="Karabika E."/>
            <person name="Karaffa L."/>
            <person name="Karanyi Z."/>
            <person name="Krasevec N."/>
            <person name="Kuo A."/>
            <person name="Kusch H."/>
            <person name="LaButti K."/>
            <person name="Lagendijk E.L."/>
            <person name="Lapidus A."/>
            <person name="Levasseur A."/>
            <person name="Lindquist E."/>
            <person name="Lipzen A."/>
            <person name="Logrieco A.F."/>
            <person name="MacCabe A."/>
            <person name="Maekelae M.R."/>
            <person name="Malavazi I."/>
            <person name="Melin P."/>
            <person name="Meyer V."/>
            <person name="Mielnichuk N."/>
            <person name="Miskei M."/>
            <person name="Molnar A.P."/>
            <person name="Mule G."/>
            <person name="Ngan C.Y."/>
            <person name="Orejas M."/>
            <person name="Orosz E."/>
            <person name="Ouedraogo J.P."/>
            <person name="Overkamp K.M."/>
            <person name="Park H.-S."/>
            <person name="Perrone G."/>
            <person name="Piumi F."/>
            <person name="Punt P.J."/>
            <person name="Ram A.F."/>
            <person name="Ramon A."/>
            <person name="Rauscher S."/>
            <person name="Record E."/>
            <person name="Riano-Pachon D.M."/>
            <person name="Robert V."/>
            <person name="Roehrig J."/>
            <person name="Ruller R."/>
            <person name="Salamov A."/>
            <person name="Salih N.S."/>
            <person name="Samson R.A."/>
            <person name="Sandor E."/>
            <person name="Sanguinetti M."/>
            <person name="Schuetze T."/>
            <person name="Sepcic K."/>
            <person name="Shelest E."/>
            <person name="Sherlock G."/>
            <person name="Sophianopoulou V."/>
            <person name="Squina F.M."/>
            <person name="Sun H."/>
            <person name="Susca A."/>
            <person name="Todd R.B."/>
            <person name="Tsang A."/>
            <person name="Unkles S.E."/>
            <person name="van de Wiele N."/>
            <person name="van Rossen-Uffink D."/>
            <person name="Oliveira J.V."/>
            <person name="Vesth T.C."/>
            <person name="Visser J."/>
            <person name="Yu J.-H."/>
            <person name="Zhou M."/>
            <person name="Andersen M.R."/>
            <person name="Archer D.B."/>
            <person name="Baker S.E."/>
            <person name="Benoit I."/>
            <person name="Brakhage A.A."/>
            <person name="Braus G.H."/>
            <person name="Fischer R."/>
            <person name="Frisvad J.C."/>
            <person name="Goldman G.H."/>
            <person name="Houbraken J."/>
            <person name="Oakley B."/>
            <person name="Pocsi I."/>
            <person name="Scazzocchio C."/>
            <person name="Seiboth B."/>
            <person name="vanKuyk P.A."/>
            <person name="Wortman J."/>
            <person name="Dyer P.S."/>
            <person name="Grigoriev I.V."/>
        </authorList>
    </citation>
    <scope>NUCLEOTIDE SEQUENCE [LARGE SCALE GENOMIC DNA]</scope>
    <source>
        <strain evidence="2">CBS 583.65</strain>
    </source>
</reference>
<dbReference type="SUPFAM" id="SSF52540">
    <property type="entry name" value="P-loop containing nucleoside triphosphate hydrolases"/>
    <property type="match status" value="1"/>
</dbReference>
<dbReference type="VEuPathDB" id="FungiDB:ASPVEDRAFT_146826"/>
<sequence length="456" mass="50859">MSRQRHTITIIGHCTWSHGFSPCCPCDRGYYFHFQGTAQANGECRYCGHLVSRHKGSPSTTPQSLVTEPIAVPAATLSRTELVNGIINRVEEFNIIRVNGPSGSGKTTLMNLTVNALLKKYGKTMPIHTITGWNEEDVRRARHWEQYLYLVTGVQGYDWTSYPAFLLIDEAQQSYWDQGLWSAFFKSIERLAYPYIILFTSCCLPGTSSPYIYLNPYSAVPMSFGPEAQISMRPGEKQTVWPWGPVGLQLREDEAKHLVTDHAAEIISSPVSLTDDLQESLFRCSSGHIGVLQSLTEALLLNEDTQAAIEQGKPVDRQILVESLFGNPMGFFESLSGKCLTKGLPQPNDLENAATTHILETAINSGAVEPHQFKGRETSKDLRVAVQAVWSNGWLQAELIPDPGVKYCGHLVLTFPTEIHRLYCQFLLVQMASDSDRLRDFLRSAVESLKALSSLE</sequence>
<proteinExistence type="predicted"/>
<protein>
    <submittedName>
        <fullName evidence="1">Uncharacterized protein</fullName>
    </submittedName>
</protein>
<keyword evidence="2" id="KW-1185">Reference proteome</keyword>
<dbReference type="AlphaFoldDB" id="A0A1L9P7R8"/>
<dbReference type="InterPro" id="IPR027417">
    <property type="entry name" value="P-loop_NTPase"/>
</dbReference>
<dbReference type="STRING" id="1036611.A0A1L9P7R8"/>
<evidence type="ECO:0000313" key="2">
    <source>
        <dbReference type="Proteomes" id="UP000184073"/>
    </source>
</evidence>
<dbReference type="Proteomes" id="UP000184073">
    <property type="component" value="Unassembled WGS sequence"/>
</dbReference>
<name>A0A1L9P7R8_ASPVE</name>
<evidence type="ECO:0000313" key="1">
    <source>
        <dbReference type="EMBL" id="OJI97464.1"/>
    </source>
</evidence>
<dbReference type="GeneID" id="63723612"/>
<organism evidence="1 2">
    <name type="scientific">Aspergillus versicolor CBS 583.65</name>
    <dbReference type="NCBI Taxonomy" id="1036611"/>
    <lineage>
        <taxon>Eukaryota</taxon>
        <taxon>Fungi</taxon>
        <taxon>Dikarya</taxon>
        <taxon>Ascomycota</taxon>
        <taxon>Pezizomycotina</taxon>
        <taxon>Eurotiomycetes</taxon>
        <taxon>Eurotiomycetidae</taxon>
        <taxon>Eurotiales</taxon>
        <taxon>Aspergillaceae</taxon>
        <taxon>Aspergillus</taxon>
        <taxon>Aspergillus subgen. Nidulantes</taxon>
    </lineage>
</organism>
<dbReference type="EMBL" id="KV878125">
    <property type="protein sequence ID" value="OJI97464.1"/>
    <property type="molecule type" value="Genomic_DNA"/>
</dbReference>
<gene>
    <name evidence="1" type="ORF">ASPVEDRAFT_146826</name>
</gene>